<proteinExistence type="predicted"/>
<dbReference type="Gene3D" id="3.90.550.10">
    <property type="entry name" value="Spore Coat Polysaccharide Biosynthesis Protein SpsA, Chain A"/>
    <property type="match status" value="1"/>
</dbReference>
<sequence>MGPAHDDPEPVVARMMQFSIVICTRNRAEDLAHTLRSLTRLHIPEGIEGEVVVVDNGSTDRTPEVIAEARRYLPFPLVSAVERERGTGAGRNRGLRLARGEIIAWTDDDCRPARSWLREILSAFEADEELDLLGGRIELYDRGHLPLTIKTSRRIEVMDDATYPGAILMNCNMAQRRRLVERIGGFDVRFGAGSAMRAGEDADYVLRAHRAGCRVVYLPQIVVFHDHKRVTLEQGDAVVRNYHFSDSALLMKTMFGGDRLAVRWYYWRLSRLFSDLVRSTGSMTELRRQAVFLSSFLAGSLRYVIASMRVKRTAGPRTGEGAPGGQRTQGH</sequence>
<dbReference type="Pfam" id="PF00535">
    <property type="entry name" value="Glycos_transf_2"/>
    <property type="match status" value="1"/>
</dbReference>
<dbReference type="GO" id="GO:0016740">
    <property type="term" value="F:transferase activity"/>
    <property type="evidence" value="ECO:0007669"/>
    <property type="project" value="UniProtKB-KW"/>
</dbReference>
<organism evidence="2 3">
    <name type="scientific">Neoroseomonas lacus</name>
    <dbReference type="NCBI Taxonomy" id="287609"/>
    <lineage>
        <taxon>Bacteria</taxon>
        <taxon>Pseudomonadati</taxon>
        <taxon>Pseudomonadota</taxon>
        <taxon>Alphaproteobacteria</taxon>
        <taxon>Acetobacterales</taxon>
        <taxon>Acetobacteraceae</taxon>
        <taxon>Neoroseomonas</taxon>
    </lineage>
</organism>
<dbReference type="InterPro" id="IPR001173">
    <property type="entry name" value="Glyco_trans_2-like"/>
</dbReference>
<dbReference type="PANTHER" id="PTHR43685">
    <property type="entry name" value="GLYCOSYLTRANSFERASE"/>
    <property type="match status" value="1"/>
</dbReference>
<keyword evidence="3" id="KW-1185">Reference proteome</keyword>
<name>A0A917NZN3_9PROT</name>
<dbReference type="InterPro" id="IPR050834">
    <property type="entry name" value="Glycosyltransf_2"/>
</dbReference>
<dbReference type="InterPro" id="IPR029044">
    <property type="entry name" value="Nucleotide-diphossugar_trans"/>
</dbReference>
<reference evidence="2" key="2">
    <citation type="submission" date="2020-09" db="EMBL/GenBank/DDBJ databases">
        <authorList>
            <person name="Sun Q."/>
            <person name="Zhou Y."/>
        </authorList>
    </citation>
    <scope>NUCLEOTIDE SEQUENCE</scope>
    <source>
        <strain evidence="2">CGMCC 1.3617</strain>
    </source>
</reference>
<comment type="caution">
    <text evidence="2">The sequence shown here is derived from an EMBL/GenBank/DDBJ whole genome shotgun (WGS) entry which is preliminary data.</text>
</comment>
<dbReference type="SUPFAM" id="SSF53448">
    <property type="entry name" value="Nucleotide-diphospho-sugar transferases"/>
    <property type="match status" value="1"/>
</dbReference>
<dbReference type="EMBL" id="BMKW01000032">
    <property type="protein sequence ID" value="GGJ44257.1"/>
    <property type="molecule type" value="Genomic_DNA"/>
</dbReference>
<gene>
    <name evidence="2" type="ORF">GCM10011320_59690</name>
</gene>
<dbReference type="Proteomes" id="UP000661507">
    <property type="component" value="Unassembled WGS sequence"/>
</dbReference>
<protein>
    <submittedName>
        <fullName evidence="2">Glycosyl transferase</fullName>
    </submittedName>
</protein>
<evidence type="ECO:0000313" key="3">
    <source>
        <dbReference type="Proteomes" id="UP000661507"/>
    </source>
</evidence>
<keyword evidence="2" id="KW-0808">Transferase</keyword>
<reference evidence="2" key="1">
    <citation type="journal article" date="2014" name="Int. J. Syst. Evol. Microbiol.">
        <title>Complete genome sequence of Corynebacterium casei LMG S-19264T (=DSM 44701T), isolated from a smear-ripened cheese.</title>
        <authorList>
            <consortium name="US DOE Joint Genome Institute (JGI-PGF)"/>
            <person name="Walter F."/>
            <person name="Albersmeier A."/>
            <person name="Kalinowski J."/>
            <person name="Ruckert C."/>
        </authorList>
    </citation>
    <scope>NUCLEOTIDE SEQUENCE</scope>
    <source>
        <strain evidence="2">CGMCC 1.3617</strain>
    </source>
</reference>
<evidence type="ECO:0000313" key="2">
    <source>
        <dbReference type="EMBL" id="GGJ44257.1"/>
    </source>
</evidence>
<dbReference type="PANTHER" id="PTHR43685:SF3">
    <property type="entry name" value="SLR2126 PROTEIN"/>
    <property type="match status" value="1"/>
</dbReference>
<accession>A0A917NZN3</accession>
<feature type="domain" description="Glycosyltransferase 2-like" evidence="1">
    <location>
        <begin position="19"/>
        <end position="182"/>
    </location>
</feature>
<dbReference type="CDD" id="cd00761">
    <property type="entry name" value="Glyco_tranf_GTA_type"/>
    <property type="match status" value="1"/>
</dbReference>
<evidence type="ECO:0000259" key="1">
    <source>
        <dbReference type="Pfam" id="PF00535"/>
    </source>
</evidence>
<dbReference type="AlphaFoldDB" id="A0A917NZN3"/>